<dbReference type="PROSITE" id="PS51404">
    <property type="entry name" value="DYP_PEROXIDASE"/>
    <property type="match status" value="1"/>
</dbReference>
<dbReference type="OMA" id="QQEAIIG"/>
<dbReference type="GO" id="GO:0020037">
    <property type="term" value="F:heme binding"/>
    <property type="evidence" value="ECO:0000318"/>
    <property type="project" value="GO_Central"/>
</dbReference>
<dbReference type="STRING" id="6412.T1FYZ8"/>
<proteinExistence type="predicted"/>
<keyword evidence="9" id="KW-1185">Reference proteome</keyword>
<dbReference type="OrthoDB" id="76259at2759"/>
<comment type="cofactor">
    <cofactor evidence="1">
        <name>heme b</name>
        <dbReference type="ChEBI" id="CHEBI:60344"/>
    </cofactor>
</comment>
<dbReference type="InParanoid" id="T1FYZ8"/>
<evidence type="ECO:0000313" key="9">
    <source>
        <dbReference type="Proteomes" id="UP000015101"/>
    </source>
</evidence>
<reference evidence="8" key="3">
    <citation type="submission" date="2015-06" db="UniProtKB">
        <authorList>
            <consortium name="EnsemblMetazoa"/>
        </authorList>
    </citation>
    <scope>IDENTIFICATION</scope>
</reference>
<protein>
    <recommendedName>
        <fullName evidence="6">Dyp-type peroxidase C-terminal domain-containing protein</fullName>
    </recommendedName>
</protein>
<dbReference type="HOGENOM" id="CLU_044178_2_0_1"/>
<dbReference type="PANTHER" id="PTHR30521">
    <property type="entry name" value="DEFERROCHELATASE/PEROXIDASE"/>
    <property type="match status" value="1"/>
</dbReference>
<evidence type="ECO:0000256" key="5">
    <source>
        <dbReference type="ARBA" id="ARBA00023004"/>
    </source>
</evidence>
<keyword evidence="2" id="KW-0575">Peroxidase</keyword>
<reference evidence="9" key="1">
    <citation type="submission" date="2012-12" db="EMBL/GenBank/DDBJ databases">
        <authorList>
            <person name="Hellsten U."/>
            <person name="Grimwood J."/>
            <person name="Chapman J.A."/>
            <person name="Shapiro H."/>
            <person name="Aerts A."/>
            <person name="Otillar R.P."/>
            <person name="Terry A.Y."/>
            <person name="Boore J.L."/>
            <person name="Simakov O."/>
            <person name="Marletaz F."/>
            <person name="Cho S.-J."/>
            <person name="Edsinger-Gonzales E."/>
            <person name="Havlak P."/>
            <person name="Kuo D.-H."/>
            <person name="Larsson T."/>
            <person name="Lv J."/>
            <person name="Arendt D."/>
            <person name="Savage R."/>
            <person name="Osoegawa K."/>
            <person name="de Jong P."/>
            <person name="Lindberg D.R."/>
            <person name="Seaver E.C."/>
            <person name="Weisblat D.A."/>
            <person name="Putnam N.H."/>
            <person name="Grigoriev I.V."/>
            <person name="Rokhsar D.S."/>
        </authorList>
    </citation>
    <scope>NUCLEOTIDE SEQUENCE</scope>
</reference>
<evidence type="ECO:0000256" key="4">
    <source>
        <dbReference type="ARBA" id="ARBA00023002"/>
    </source>
</evidence>
<organism evidence="8 9">
    <name type="scientific">Helobdella robusta</name>
    <name type="common">Californian leech</name>
    <dbReference type="NCBI Taxonomy" id="6412"/>
    <lineage>
        <taxon>Eukaryota</taxon>
        <taxon>Metazoa</taxon>
        <taxon>Spiralia</taxon>
        <taxon>Lophotrochozoa</taxon>
        <taxon>Annelida</taxon>
        <taxon>Clitellata</taxon>
        <taxon>Hirudinea</taxon>
        <taxon>Rhynchobdellida</taxon>
        <taxon>Glossiphoniidae</taxon>
        <taxon>Helobdella</taxon>
    </lineage>
</organism>
<gene>
    <name evidence="8" type="primary">20214046</name>
    <name evidence="7" type="ORF">HELRODRAFT_67330</name>
</gene>
<dbReference type="InterPro" id="IPR011008">
    <property type="entry name" value="Dimeric_a/b-barrel"/>
</dbReference>
<keyword evidence="4" id="KW-0560">Oxidoreductase</keyword>
<evidence type="ECO:0000256" key="1">
    <source>
        <dbReference type="ARBA" id="ARBA00001970"/>
    </source>
</evidence>
<evidence type="ECO:0000256" key="2">
    <source>
        <dbReference type="ARBA" id="ARBA00022559"/>
    </source>
</evidence>
<dbReference type="eggNOG" id="ENOG502RQ5D">
    <property type="taxonomic scope" value="Eukaryota"/>
</dbReference>
<dbReference type="PANTHER" id="PTHR30521:SF0">
    <property type="entry name" value="DYP-TYPE PEROXIDASE FAMILY PROTEIN"/>
    <property type="match status" value="1"/>
</dbReference>
<name>T1FYZ8_HELRO</name>
<dbReference type="InterPro" id="IPR006314">
    <property type="entry name" value="Dyp_peroxidase"/>
</dbReference>
<reference evidence="7 9" key="2">
    <citation type="journal article" date="2013" name="Nature">
        <title>Insights into bilaterian evolution from three spiralian genomes.</title>
        <authorList>
            <person name="Simakov O."/>
            <person name="Marletaz F."/>
            <person name="Cho S.J."/>
            <person name="Edsinger-Gonzales E."/>
            <person name="Havlak P."/>
            <person name="Hellsten U."/>
            <person name="Kuo D.H."/>
            <person name="Larsson T."/>
            <person name="Lv J."/>
            <person name="Arendt D."/>
            <person name="Savage R."/>
            <person name="Osoegawa K."/>
            <person name="de Jong P."/>
            <person name="Grimwood J."/>
            <person name="Chapman J.A."/>
            <person name="Shapiro H."/>
            <person name="Aerts A."/>
            <person name="Otillar R.P."/>
            <person name="Terry A.Y."/>
            <person name="Boore J.L."/>
            <person name="Grigoriev I.V."/>
            <person name="Lindberg D.R."/>
            <person name="Seaver E.C."/>
            <person name="Weisblat D.A."/>
            <person name="Putnam N.H."/>
            <person name="Rokhsar D.S."/>
        </authorList>
    </citation>
    <scope>NUCLEOTIDE SEQUENCE</scope>
</reference>
<dbReference type="GO" id="GO:0004601">
    <property type="term" value="F:peroxidase activity"/>
    <property type="evidence" value="ECO:0000318"/>
    <property type="project" value="GO_Central"/>
</dbReference>
<dbReference type="EMBL" id="KB097143">
    <property type="protein sequence ID" value="ESN99335.1"/>
    <property type="molecule type" value="Genomic_DNA"/>
</dbReference>
<dbReference type="KEGG" id="hro:HELRODRAFT_67330"/>
<dbReference type="GeneID" id="20214046"/>
<dbReference type="GO" id="GO:0046872">
    <property type="term" value="F:metal ion binding"/>
    <property type="evidence" value="ECO:0007669"/>
    <property type="project" value="UniProtKB-KW"/>
</dbReference>
<sequence>IITSTREHALYLWIYIDPNANATAVARVVANLQSHVDYVSPPADVNENNKIVAGIGFGNNFYKKVYFIIPTATPRDFPLVTRRGVLGVLPATGGDVFIHAKSNSKSKLFELTERIKSQLPNNSMDSFEDVYGWVYKNGRDLSGFIDGTENPSELEERKQVAVERSTGGSFTITQKWLHNMKFIHSQSDETLEKFVGRTKNDSLELSPLPRCSHVARMVNSTEPGALAPFKIVRQSQPYGTVSEESGLFFIAYANDTRNFEYQLDNMVGKSSSGSDSGCADDIMRISKALSGNYWYFPGVEELKKML</sequence>
<feature type="domain" description="Dyp-type peroxidase C-terminal" evidence="6">
    <location>
        <begin position="139"/>
        <end position="300"/>
    </location>
</feature>
<dbReference type="EMBL" id="AMQM01001202">
    <property type="status" value="NOT_ANNOTATED_CDS"/>
    <property type="molecule type" value="Genomic_DNA"/>
</dbReference>
<dbReference type="RefSeq" id="XP_009022560.1">
    <property type="nucleotide sequence ID" value="XM_009024312.1"/>
</dbReference>
<keyword evidence="5" id="KW-0408">Iron</keyword>
<dbReference type="Proteomes" id="UP000015101">
    <property type="component" value="Unassembled WGS sequence"/>
</dbReference>
<evidence type="ECO:0000313" key="7">
    <source>
        <dbReference type="EMBL" id="ESN99335.1"/>
    </source>
</evidence>
<dbReference type="AlphaFoldDB" id="T1FYZ8"/>
<dbReference type="InterPro" id="IPR048328">
    <property type="entry name" value="Dyp_perox_C"/>
</dbReference>
<evidence type="ECO:0000256" key="3">
    <source>
        <dbReference type="ARBA" id="ARBA00022723"/>
    </source>
</evidence>
<keyword evidence="3" id="KW-0479">Metal-binding</keyword>
<dbReference type="EnsemblMetazoa" id="HelroT67330">
    <property type="protein sequence ID" value="HelroP67330"/>
    <property type="gene ID" value="HelroG67330"/>
</dbReference>
<accession>T1FYZ8</accession>
<dbReference type="CTD" id="20214046"/>
<dbReference type="Pfam" id="PF20628">
    <property type="entry name" value="Dyp_perox_C"/>
    <property type="match status" value="1"/>
</dbReference>
<dbReference type="SUPFAM" id="SSF54909">
    <property type="entry name" value="Dimeric alpha+beta barrel"/>
    <property type="match status" value="1"/>
</dbReference>
<evidence type="ECO:0000313" key="8">
    <source>
        <dbReference type="EnsemblMetazoa" id="HelroP67330"/>
    </source>
</evidence>
<evidence type="ECO:0000259" key="6">
    <source>
        <dbReference type="Pfam" id="PF20628"/>
    </source>
</evidence>
<dbReference type="NCBIfam" id="TIGR01413">
    <property type="entry name" value="Dyp_perox_fam"/>
    <property type="match status" value="1"/>
</dbReference>
<dbReference type="GO" id="GO:0005829">
    <property type="term" value="C:cytosol"/>
    <property type="evidence" value="ECO:0000318"/>
    <property type="project" value="GO_Central"/>
</dbReference>